<dbReference type="InterPro" id="IPR051829">
    <property type="entry name" value="Multiheme_Cytochr_ET"/>
</dbReference>
<dbReference type="AlphaFoldDB" id="A0A0H3PGR5"/>
<evidence type="ECO:0000256" key="1">
    <source>
        <dbReference type="ARBA" id="ARBA00022729"/>
    </source>
</evidence>
<dbReference type="InterPro" id="IPR036280">
    <property type="entry name" value="Multihaem_cyt_sf"/>
</dbReference>
<dbReference type="HAMAP" id="MF_02023">
    <property type="entry name" value="Sulfite_red"/>
    <property type="match status" value="1"/>
</dbReference>
<evidence type="ECO:0000256" key="2">
    <source>
        <dbReference type="SAM" id="SignalP"/>
    </source>
</evidence>
<organism evidence="3 4">
    <name type="scientific">Campylobacter jejuni subsp. jejuni serotype O:23/36 (strain 81-176)</name>
    <dbReference type="NCBI Taxonomy" id="354242"/>
    <lineage>
        <taxon>Bacteria</taxon>
        <taxon>Pseudomonadati</taxon>
        <taxon>Campylobacterota</taxon>
        <taxon>Epsilonproteobacteria</taxon>
        <taxon>Campylobacterales</taxon>
        <taxon>Campylobacteraceae</taxon>
        <taxon>Campylobacter</taxon>
    </lineage>
</organism>
<keyword evidence="1 2" id="KW-0732">Signal</keyword>
<evidence type="ECO:0000313" key="3">
    <source>
        <dbReference type="EMBL" id="EAQ71979.1"/>
    </source>
</evidence>
<dbReference type="eggNOG" id="COG0484">
    <property type="taxonomic scope" value="Bacteria"/>
</dbReference>
<dbReference type="EMBL" id="CP000538">
    <property type="protein sequence ID" value="EAQ71979.1"/>
    <property type="molecule type" value="Genomic_DNA"/>
</dbReference>
<dbReference type="GO" id="GO:0020037">
    <property type="term" value="F:heme binding"/>
    <property type="evidence" value="ECO:0007669"/>
    <property type="project" value="InterPro"/>
</dbReference>
<protein>
    <submittedName>
        <fullName evidence="3">Uncharacterized protein</fullName>
    </submittedName>
</protein>
<dbReference type="InterPro" id="IPR032897">
    <property type="entry name" value="Sulfite_reductase"/>
</dbReference>
<proteinExistence type="inferred from homology"/>
<dbReference type="SUPFAM" id="SSF48695">
    <property type="entry name" value="Multiheme cytochromes"/>
    <property type="match status" value="1"/>
</dbReference>
<dbReference type="PANTHER" id="PTHR35038">
    <property type="entry name" value="DISSIMILATORY SULFITE REDUCTASE SIRA"/>
    <property type="match status" value="1"/>
</dbReference>
<dbReference type="SMR" id="A0A0H3PGR5"/>
<accession>A0A0H3PGR5</accession>
<evidence type="ECO:0000313" key="4">
    <source>
        <dbReference type="Proteomes" id="UP000000646"/>
    </source>
</evidence>
<feature type="signal peptide" evidence="2">
    <location>
        <begin position="1"/>
        <end position="26"/>
    </location>
</feature>
<gene>
    <name evidence="3" type="ordered locus">CJJ81176_0063</name>
</gene>
<dbReference type="Proteomes" id="UP000000646">
    <property type="component" value="Chromosome"/>
</dbReference>
<reference evidence="4" key="1">
    <citation type="submission" date="2006-12" db="EMBL/GenBank/DDBJ databases">
        <authorList>
            <person name="Fouts D.E."/>
            <person name="Nelson K.E."/>
            <person name="Sebastian Y."/>
        </authorList>
    </citation>
    <scope>NUCLEOTIDE SEQUENCE [LARGE SCALE GENOMIC DNA]</scope>
    <source>
        <strain evidence="4">81-176</strain>
    </source>
</reference>
<dbReference type="UniPathway" id="UPA00370"/>
<dbReference type="Gene3D" id="1.10.1130.10">
    <property type="entry name" value="Flavocytochrome C3, Chain A"/>
    <property type="match status" value="2"/>
</dbReference>
<dbReference type="GO" id="GO:0016002">
    <property type="term" value="F:sulfite reductase activity"/>
    <property type="evidence" value="ECO:0007669"/>
    <property type="project" value="InterPro"/>
</dbReference>
<name>A0A0H3PGR5_CAMJJ</name>
<feature type="chain" id="PRO_5039934390" evidence="2">
    <location>
        <begin position="27"/>
        <end position="656"/>
    </location>
</feature>
<dbReference type="HOGENOM" id="CLU_406457_0_0_7"/>
<dbReference type="Gene3D" id="3.90.10.10">
    <property type="entry name" value="Cytochrome C3"/>
    <property type="match status" value="1"/>
</dbReference>
<sequence>MKKLISKGKVLTLLLGVGFALNVSSAENSNVLIQGEAAQDGDTKPRTLEGYVHQEDAFFKYLKEHHPMFKYEKEGRIVGKYAISDREEEYVEFSNGPTFAQQNNLAHTSVTYRLGMESFLDFPNKFVGPKKCGECHPAQYKAWERSRHAKTVRFPDEFEEVGNDLKKPMYNSQSTILPDGIYPDDVYAVIGTPRTKYGFIDRWLVRGTYHVEDGNLSNMTGKIVAGGNQFSRLWSEFLTPEMTKKIAEFSPGFPTTMEQFGGNGSQVWGTNSYAAQYRKNMLFQPASSYCETCHSFKFDFKSKEEFYKALGNTQELRKHTISKGISCEECHGAGAHLYGARGAGMPSNCERCHQRFSYNEEDAKKNPRKPFNAFFKSSCPACGTEGAQMYSSAHYDKGMRCSTCHDPHEVTFNDWKDGYTKVGLKKTCTDCHDTQASFFKQGGIHSKDNCTACHMPNMMSCENFGAVQNPDKGGFDNVRASHIWKIKVDKTAKTLNPPEGKERSPKTPGWTIARDDDGRFFLDLMWACGRTSFSDPNLMGPGASGCHSAVQSNLPKKLHFTDQETIYDIVVGWQKPVKDGYENILKGVKEIDKAMAENPKLSVEKKSRVITLANQARAIAEKLQKDGSWGVHGPVYSKKIVDEALVYIQEAKNILK</sequence>
<dbReference type="KEGG" id="cjj:CJJ81176_0063"/>
<dbReference type="RefSeq" id="WP_002854177.1">
    <property type="nucleotide sequence ID" value="NC_008787.1"/>
</dbReference>
<dbReference type="PANTHER" id="PTHR35038:SF8">
    <property type="entry name" value="C-TYPE POLYHEME CYTOCHROME OMCC"/>
    <property type="match status" value="1"/>
</dbReference>
<dbReference type="GO" id="GO:0070814">
    <property type="term" value="P:hydrogen sulfide biosynthetic process"/>
    <property type="evidence" value="ECO:0007669"/>
    <property type="project" value="InterPro"/>
</dbReference>